<proteinExistence type="predicted"/>
<evidence type="ECO:0000313" key="2">
    <source>
        <dbReference type="EMBL" id="TDH59240.1"/>
    </source>
</evidence>
<evidence type="ECO:0000313" key="3">
    <source>
        <dbReference type="Proteomes" id="UP000295096"/>
    </source>
</evidence>
<feature type="chain" id="PRO_5020732138" evidence="1">
    <location>
        <begin position="27"/>
        <end position="149"/>
    </location>
</feature>
<sequence>MTRSILAGATLALGVLALGAALPASAQDFGGVRLRGPASVLDRVESVGQSGCRLSSTNVTVGVNRALAAGSQARQQLGTDGSGGCRPLVSTQVTAGVNLALGPRSVADQSIEASGPRGLLAATNLARGVNFATGNRSAAGQRILSRTGQ</sequence>
<feature type="signal peptide" evidence="1">
    <location>
        <begin position="1"/>
        <end position="26"/>
    </location>
</feature>
<dbReference type="AlphaFoldDB" id="A0A4R5Q8G1"/>
<comment type="caution">
    <text evidence="2">The sequence shown here is derived from an EMBL/GenBank/DDBJ whole genome shotgun (WGS) entry which is preliminary data.</text>
</comment>
<keyword evidence="1" id="KW-0732">Signal</keyword>
<accession>A0A4R5Q8G1</accession>
<dbReference type="Proteomes" id="UP000295096">
    <property type="component" value="Unassembled WGS sequence"/>
</dbReference>
<name>A0A4R5Q8G1_9PROT</name>
<evidence type="ECO:0000256" key="1">
    <source>
        <dbReference type="SAM" id="SignalP"/>
    </source>
</evidence>
<gene>
    <name evidence="2" type="ORF">E2C06_28370</name>
</gene>
<dbReference type="EMBL" id="SMSJ01000074">
    <property type="protein sequence ID" value="TDH59240.1"/>
    <property type="molecule type" value="Genomic_DNA"/>
</dbReference>
<reference evidence="2 3" key="1">
    <citation type="journal article" date="2016" name="J. Microbiol.">
        <title>Dankookia rubra gen. nov., sp. nov., an alphaproteobacterium isolated from sediment of a shallow stream.</title>
        <authorList>
            <person name="Kim W.H."/>
            <person name="Kim D.H."/>
            <person name="Kang K."/>
            <person name="Ahn T.Y."/>
        </authorList>
    </citation>
    <scope>NUCLEOTIDE SEQUENCE [LARGE SCALE GENOMIC DNA]</scope>
    <source>
        <strain evidence="2 3">JCM30602</strain>
    </source>
</reference>
<protein>
    <submittedName>
        <fullName evidence="2">Uncharacterized protein</fullName>
    </submittedName>
</protein>
<dbReference type="RefSeq" id="WP_133291950.1">
    <property type="nucleotide sequence ID" value="NZ_SMSJ01000074.1"/>
</dbReference>
<dbReference type="OrthoDB" id="7273319at2"/>
<keyword evidence="3" id="KW-1185">Reference proteome</keyword>
<organism evidence="2 3">
    <name type="scientific">Dankookia rubra</name>
    <dbReference type="NCBI Taxonomy" id="1442381"/>
    <lineage>
        <taxon>Bacteria</taxon>
        <taxon>Pseudomonadati</taxon>
        <taxon>Pseudomonadota</taxon>
        <taxon>Alphaproteobacteria</taxon>
        <taxon>Acetobacterales</taxon>
        <taxon>Roseomonadaceae</taxon>
        <taxon>Dankookia</taxon>
    </lineage>
</organism>